<gene>
    <name evidence="8" type="ORF">D3H35_23670</name>
</gene>
<feature type="compositionally biased region" description="Low complexity" evidence="6">
    <location>
        <begin position="261"/>
        <end position="279"/>
    </location>
</feature>
<dbReference type="OrthoDB" id="9775950at2"/>
<dbReference type="Pfam" id="PF01943">
    <property type="entry name" value="Polysacc_synt"/>
    <property type="match status" value="1"/>
</dbReference>
<evidence type="ECO:0000256" key="1">
    <source>
        <dbReference type="ARBA" id="ARBA00004651"/>
    </source>
</evidence>
<feature type="transmembrane region" description="Helical" evidence="7">
    <location>
        <begin position="175"/>
        <end position="193"/>
    </location>
</feature>
<dbReference type="PANTHER" id="PTHR30250:SF29">
    <property type="entry name" value="POLYSACCHARIDE BIOSYNTHESIS PROTEIN C-TERMINAL DOMAIN-CONTAINING PROTEIN"/>
    <property type="match status" value="1"/>
</dbReference>
<keyword evidence="2" id="KW-1003">Cell membrane</keyword>
<keyword evidence="3 7" id="KW-0812">Transmembrane</keyword>
<feature type="transmembrane region" description="Helical" evidence="7">
    <location>
        <begin position="199"/>
        <end position="218"/>
    </location>
</feature>
<evidence type="ECO:0000256" key="3">
    <source>
        <dbReference type="ARBA" id="ARBA00022692"/>
    </source>
</evidence>
<comment type="caution">
    <text evidence="8">The sequence shown here is derived from an EMBL/GenBank/DDBJ whole genome shotgun (WGS) entry which is preliminary data.</text>
</comment>
<feature type="transmembrane region" description="Helical" evidence="7">
    <location>
        <begin position="349"/>
        <end position="372"/>
    </location>
</feature>
<feature type="transmembrane region" description="Helical" evidence="7">
    <location>
        <begin position="423"/>
        <end position="445"/>
    </location>
</feature>
<evidence type="ECO:0000256" key="5">
    <source>
        <dbReference type="ARBA" id="ARBA00023136"/>
    </source>
</evidence>
<keyword evidence="9" id="KW-1185">Reference proteome</keyword>
<feature type="transmembrane region" description="Helical" evidence="7">
    <location>
        <begin position="393"/>
        <end position="417"/>
    </location>
</feature>
<feature type="compositionally biased region" description="Polar residues" evidence="6">
    <location>
        <begin position="243"/>
        <end position="253"/>
    </location>
</feature>
<dbReference type="AlphaFoldDB" id="A0A398CHC2"/>
<dbReference type="GO" id="GO:0005886">
    <property type="term" value="C:plasma membrane"/>
    <property type="evidence" value="ECO:0007669"/>
    <property type="project" value="UniProtKB-SubCell"/>
</dbReference>
<comment type="subcellular location">
    <subcellularLocation>
        <location evidence="1">Cell membrane</location>
        <topology evidence="1">Multi-pass membrane protein</topology>
    </subcellularLocation>
</comment>
<proteinExistence type="predicted"/>
<keyword evidence="4 7" id="KW-1133">Transmembrane helix</keyword>
<feature type="transmembrane region" description="Helical" evidence="7">
    <location>
        <begin position="102"/>
        <end position="120"/>
    </location>
</feature>
<organism evidence="8 9">
    <name type="scientific">Cohnella faecalis</name>
    <dbReference type="NCBI Taxonomy" id="2315694"/>
    <lineage>
        <taxon>Bacteria</taxon>
        <taxon>Bacillati</taxon>
        <taxon>Bacillota</taxon>
        <taxon>Bacilli</taxon>
        <taxon>Bacillales</taxon>
        <taxon>Paenibacillaceae</taxon>
        <taxon>Cohnella</taxon>
    </lineage>
</organism>
<dbReference type="RefSeq" id="WP_119151631.1">
    <property type="nucleotide sequence ID" value="NZ_JBHSOV010000051.1"/>
</dbReference>
<feature type="transmembrane region" description="Helical" evidence="7">
    <location>
        <begin position="59"/>
        <end position="82"/>
    </location>
</feature>
<feature type="region of interest" description="Disordered" evidence="6">
    <location>
        <begin position="243"/>
        <end position="281"/>
    </location>
</feature>
<sequence length="617" mass="62330">MSTERKEIGIPGDSAQGTLLKGAALLGGAALLSKLIGTLQKIPLQNVAGDEVFGLYSAVYALAVMWITLAAAGVPTAVSVLVAERSADGEDEDAQRVLRWSIVLLGLSGLIAFGLAQAFADTLAAWMGAKDAASAIRTSSIALLFAPATAAMRGFRQGQMKMLRPAVSQIVEQSARVAFMLVMLVWAIEAGWSPSSTAASLHGGLAAGASAGLAAMLWPARKRREPIALTVAARGARKKYGSSGATAVESTSADPVEEPTANAAKSASSSGSAPAAGFARPKKVRMPETRLALVKRIAVVAIPVAIASVAAPLLGLIDAFSVPRLLQHDPQVTSSSAMASFGVYNRGVALLQLILMAASGAAAALVPALTAARARGEGGGEEAAMRAAFTIRLAWWIGCAAAIGLALLASPVNIALFSDNSGSAALAIIAFAAVGGTLQAVSGGLLQGLGELRAPAVNLAAAAILKLTLNALLVPAYGINGAAAAMTLAFAAAALLNALSLRQRIAIPAPRAATMWRPAAALTAMAALTALAAALIAALARALPDRAAALLTALPGVAVGAAAFAASLVAFGALSPQQWRALPGLSAGSRPDRAFTRLFGASIRIHRSAEAEQPWKG</sequence>
<feature type="transmembrane region" description="Helical" evidence="7">
    <location>
        <begin position="132"/>
        <end position="155"/>
    </location>
</feature>
<evidence type="ECO:0000256" key="6">
    <source>
        <dbReference type="SAM" id="MobiDB-lite"/>
    </source>
</evidence>
<feature type="transmembrane region" description="Helical" evidence="7">
    <location>
        <begin position="522"/>
        <end position="543"/>
    </location>
</feature>
<evidence type="ECO:0000256" key="7">
    <source>
        <dbReference type="SAM" id="Phobius"/>
    </source>
</evidence>
<feature type="transmembrane region" description="Helical" evidence="7">
    <location>
        <begin position="293"/>
        <end position="317"/>
    </location>
</feature>
<dbReference type="InterPro" id="IPR050833">
    <property type="entry name" value="Poly_Biosynth_Transport"/>
</dbReference>
<feature type="transmembrane region" description="Helical" evidence="7">
    <location>
        <begin position="457"/>
        <end position="477"/>
    </location>
</feature>
<dbReference type="InterPro" id="IPR002797">
    <property type="entry name" value="Polysacc_synth"/>
</dbReference>
<name>A0A398CHC2_9BACL</name>
<dbReference type="PANTHER" id="PTHR30250">
    <property type="entry name" value="PST FAMILY PREDICTED COLANIC ACID TRANSPORTER"/>
    <property type="match status" value="1"/>
</dbReference>
<evidence type="ECO:0000256" key="2">
    <source>
        <dbReference type="ARBA" id="ARBA00022475"/>
    </source>
</evidence>
<protein>
    <submittedName>
        <fullName evidence="8">Polysaccharide biosynthesis protein</fullName>
    </submittedName>
</protein>
<evidence type="ECO:0000256" key="4">
    <source>
        <dbReference type="ARBA" id="ARBA00022989"/>
    </source>
</evidence>
<evidence type="ECO:0000313" key="9">
    <source>
        <dbReference type="Proteomes" id="UP000266340"/>
    </source>
</evidence>
<feature type="transmembrane region" description="Helical" evidence="7">
    <location>
        <begin position="483"/>
        <end position="501"/>
    </location>
</feature>
<feature type="transmembrane region" description="Helical" evidence="7">
    <location>
        <begin position="549"/>
        <end position="574"/>
    </location>
</feature>
<keyword evidence="5 7" id="KW-0472">Membrane</keyword>
<reference evidence="8 9" key="1">
    <citation type="submission" date="2018-09" db="EMBL/GenBank/DDBJ databases">
        <title>Cohnella cavernae sp. nov., isolated from a karst cave.</title>
        <authorList>
            <person name="Zhu H."/>
        </authorList>
    </citation>
    <scope>NUCLEOTIDE SEQUENCE [LARGE SCALE GENOMIC DNA]</scope>
    <source>
        <strain evidence="8 9">K2E09-144</strain>
    </source>
</reference>
<accession>A0A398CHC2</accession>
<evidence type="ECO:0000313" key="8">
    <source>
        <dbReference type="EMBL" id="RIE01372.1"/>
    </source>
</evidence>
<dbReference type="EMBL" id="QXJM01000040">
    <property type="protein sequence ID" value="RIE01372.1"/>
    <property type="molecule type" value="Genomic_DNA"/>
</dbReference>
<dbReference type="Proteomes" id="UP000266340">
    <property type="component" value="Unassembled WGS sequence"/>
</dbReference>